<proteinExistence type="predicted"/>
<protein>
    <submittedName>
        <fullName evidence="2">Uncharacterized protein</fullName>
    </submittedName>
</protein>
<sequence length="920" mass="99339">MVGDELGSVEPEEHFRSLLLTLGQLRKCVAIPIRKLASQVGAPSSTLESWLKDAKMPAEVDRVRKAAYLLLDAARDHPDASASDYVARLDRVDWARAHAAAQNARAEGRSRSARTGSARRAQSQQADHSPVQHQVVPRNASSWTARQLGIHAAVPGGRGDDDRGDFALPDYVPREHDVRVRARLRYVVEGGEAALLVLRGGSCTGKTRTAYEAVRDVVPNWRLLYPKTAQALVEALAGSSMVGQTVLWLDDLHRLLAEPAGEDAAVALLEVLERPGPVAAVATIWPENYQALVATPVAGQADRHRQSRALLGCGWMVDVPVAFTGQAWQEFQRRAAADASLSAVAAAAGAEGAVTQTLAAGPELLDHWRQAPNACGKALITAAVDARRLGIRSPLPETFLQQAVSGYLTPRERSQAKVTSWFEEALDYARRPIKQVTSALLPVAPATGMGAVPGVVDLADYLEQHVGGLRWDQVPPASFWDAALEHVAAGEDLERLALHAFSRSRYRISRDLYLRALARGNSDAVEGLCFSYTETGRILTSEAHEELAAHAREVDDGGYSLWYVGSTLASVGTNVHDKAMCVVAAELLAESIDAGYFDAAHSLADMWKDAGLVTEAAQLLAYARAAEAKAPVTPSAPRSPLVMQIEAALTAPAYRGNEREQIETTRQEIRLLGRQLATTPRALPSGWLLNLPALGEVDLTEKLLHALIGAGSRTGYFSLEKFLRAQGRHDEATALLPTAAEEGDDLAVVDLVSRWSTTRPEEARNLLERCRSTGRTKAVILAVRRLLKRPQPAAVHLAEEFLTLLAKDGSSAAQLTLALWHLDQWQEREPAPDEAVPSKIIALLTEASGHEPEARRLLGQHAQITGDVPEAERHFRGAVDGGDYTVLADLAPLLPHDSPDGSAKVLRHGLEADGSVSPAW</sequence>
<comment type="caution">
    <text evidence="2">The sequence shown here is derived from an EMBL/GenBank/DDBJ whole genome shotgun (WGS) entry which is preliminary data.</text>
</comment>
<reference evidence="2" key="1">
    <citation type="submission" date="2024-05" db="EMBL/GenBank/DDBJ databases">
        <title>30 novel species of actinomycetes from the DSMZ collection.</title>
        <authorList>
            <person name="Nouioui I."/>
        </authorList>
    </citation>
    <scope>NUCLEOTIDE SEQUENCE</scope>
    <source>
        <strain evidence="2">DSM 41527</strain>
    </source>
</reference>
<feature type="compositionally biased region" description="Low complexity" evidence="1">
    <location>
        <begin position="113"/>
        <end position="126"/>
    </location>
</feature>
<dbReference type="InterPro" id="IPR011990">
    <property type="entry name" value="TPR-like_helical_dom_sf"/>
</dbReference>
<dbReference type="RefSeq" id="WP_311626243.1">
    <property type="nucleotide sequence ID" value="NZ_JAVRFE010000040.1"/>
</dbReference>
<dbReference type="EMBL" id="JAVRFE010000040">
    <property type="protein sequence ID" value="MDT0459193.1"/>
    <property type="molecule type" value="Genomic_DNA"/>
</dbReference>
<evidence type="ECO:0000313" key="2">
    <source>
        <dbReference type="EMBL" id="MDT0459193.1"/>
    </source>
</evidence>
<evidence type="ECO:0000313" key="3">
    <source>
        <dbReference type="Proteomes" id="UP001180551"/>
    </source>
</evidence>
<organism evidence="2 3">
    <name type="scientific">Streptomyces mooreae</name>
    <dbReference type="NCBI Taxonomy" id="3075523"/>
    <lineage>
        <taxon>Bacteria</taxon>
        <taxon>Bacillati</taxon>
        <taxon>Actinomycetota</taxon>
        <taxon>Actinomycetes</taxon>
        <taxon>Kitasatosporales</taxon>
        <taxon>Streptomycetaceae</taxon>
        <taxon>Streptomyces</taxon>
    </lineage>
</organism>
<feature type="region of interest" description="Disordered" evidence="1">
    <location>
        <begin position="101"/>
        <end position="134"/>
    </location>
</feature>
<evidence type="ECO:0000256" key="1">
    <source>
        <dbReference type="SAM" id="MobiDB-lite"/>
    </source>
</evidence>
<dbReference type="Gene3D" id="1.25.40.10">
    <property type="entry name" value="Tetratricopeptide repeat domain"/>
    <property type="match status" value="1"/>
</dbReference>
<dbReference type="Proteomes" id="UP001180551">
    <property type="component" value="Unassembled WGS sequence"/>
</dbReference>
<keyword evidence="3" id="KW-1185">Reference proteome</keyword>
<accession>A0ABU2TE28</accession>
<gene>
    <name evidence="2" type="ORF">RM550_26330</name>
</gene>
<name>A0ABU2TE28_9ACTN</name>